<evidence type="ECO:0000256" key="5">
    <source>
        <dbReference type="PROSITE-ProRule" id="PRU10141"/>
    </source>
</evidence>
<feature type="region of interest" description="Disordered" evidence="6">
    <location>
        <begin position="1"/>
        <end position="41"/>
    </location>
</feature>
<reference evidence="9 10" key="1">
    <citation type="submission" date="2019-04" db="EMBL/GenBank/DDBJ databases">
        <authorList>
            <person name="Li Y."/>
            <person name="Wang J."/>
        </authorList>
    </citation>
    <scope>NUCLEOTIDE SEQUENCE [LARGE SCALE GENOMIC DNA]</scope>
    <source>
        <strain evidence="9 10">DSM 14668</strain>
    </source>
</reference>
<dbReference type="AlphaFoldDB" id="A0A4U1JHH9"/>
<keyword evidence="1" id="KW-0808">Transferase</keyword>
<keyword evidence="2 5" id="KW-0547">Nucleotide-binding</keyword>
<evidence type="ECO:0000313" key="9">
    <source>
        <dbReference type="EMBL" id="TKD11850.1"/>
    </source>
</evidence>
<feature type="binding site" evidence="5">
    <location>
        <position position="106"/>
    </location>
    <ligand>
        <name>ATP</name>
        <dbReference type="ChEBI" id="CHEBI:30616"/>
    </ligand>
</feature>
<dbReference type="Proteomes" id="UP000309215">
    <property type="component" value="Unassembled WGS sequence"/>
</dbReference>
<dbReference type="InterPro" id="IPR017441">
    <property type="entry name" value="Protein_kinase_ATP_BS"/>
</dbReference>
<keyword evidence="3 9" id="KW-0418">Kinase</keyword>
<keyword evidence="4 5" id="KW-0067">ATP-binding</keyword>
<dbReference type="PANTHER" id="PTHR43289">
    <property type="entry name" value="MITOGEN-ACTIVATED PROTEIN KINASE KINASE KINASE 20-RELATED"/>
    <property type="match status" value="1"/>
</dbReference>
<evidence type="ECO:0000256" key="6">
    <source>
        <dbReference type="SAM" id="MobiDB-lite"/>
    </source>
</evidence>
<evidence type="ECO:0000256" key="4">
    <source>
        <dbReference type="ARBA" id="ARBA00022840"/>
    </source>
</evidence>
<evidence type="ECO:0000313" key="10">
    <source>
        <dbReference type="Proteomes" id="UP000309215"/>
    </source>
</evidence>
<dbReference type="OrthoDB" id="9801841at2"/>
<name>A0A4U1JHH9_9BACT</name>
<dbReference type="Gene3D" id="1.10.510.10">
    <property type="entry name" value="Transferase(Phosphotransferase) domain 1"/>
    <property type="match status" value="1"/>
</dbReference>
<feature type="compositionally biased region" description="Basic and acidic residues" evidence="6">
    <location>
        <begin position="1"/>
        <end position="11"/>
    </location>
</feature>
<evidence type="ECO:0000256" key="1">
    <source>
        <dbReference type="ARBA" id="ARBA00022679"/>
    </source>
</evidence>
<dbReference type="SUPFAM" id="SSF56112">
    <property type="entry name" value="Protein kinase-like (PK-like)"/>
    <property type="match status" value="1"/>
</dbReference>
<protein>
    <submittedName>
        <fullName evidence="9">Serine/threonine-protein kinase</fullName>
    </submittedName>
</protein>
<evidence type="ECO:0000256" key="2">
    <source>
        <dbReference type="ARBA" id="ARBA00022741"/>
    </source>
</evidence>
<dbReference type="PROSITE" id="PS50011">
    <property type="entry name" value="PROTEIN_KINASE_DOM"/>
    <property type="match status" value="1"/>
</dbReference>
<proteinExistence type="predicted"/>
<dbReference type="Gene3D" id="1.25.40.10">
    <property type="entry name" value="Tetratricopeptide repeat domain"/>
    <property type="match status" value="2"/>
</dbReference>
<evidence type="ECO:0000256" key="3">
    <source>
        <dbReference type="ARBA" id="ARBA00022777"/>
    </source>
</evidence>
<keyword evidence="7" id="KW-1133">Transmembrane helix</keyword>
<feature type="domain" description="Protein kinase" evidence="8">
    <location>
        <begin position="77"/>
        <end position="337"/>
    </location>
</feature>
<dbReference type="GO" id="GO:0005524">
    <property type="term" value="F:ATP binding"/>
    <property type="evidence" value="ECO:0007669"/>
    <property type="project" value="UniProtKB-UniRule"/>
</dbReference>
<dbReference type="SMART" id="SM00220">
    <property type="entry name" value="S_TKc"/>
    <property type="match status" value="1"/>
</dbReference>
<evidence type="ECO:0000256" key="7">
    <source>
        <dbReference type="SAM" id="Phobius"/>
    </source>
</evidence>
<dbReference type="InterPro" id="IPR011990">
    <property type="entry name" value="TPR-like_helical_dom_sf"/>
</dbReference>
<feature type="transmembrane region" description="Helical" evidence="7">
    <location>
        <begin position="364"/>
        <end position="382"/>
    </location>
</feature>
<dbReference type="PANTHER" id="PTHR43289:SF6">
    <property type="entry name" value="SERINE_THREONINE-PROTEIN KINASE NEKL-3"/>
    <property type="match status" value="1"/>
</dbReference>
<keyword evidence="10" id="KW-1185">Reference proteome</keyword>
<dbReference type="Gene3D" id="3.30.200.20">
    <property type="entry name" value="Phosphorylase Kinase, domain 1"/>
    <property type="match status" value="1"/>
</dbReference>
<dbReference type="InterPro" id="IPR011009">
    <property type="entry name" value="Kinase-like_dom_sf"/>
</dbReference>
<organism evidence="9 10">
    <name type="scientific">Polyangium fumosum</name>
    <dbReference type="NCBI Taxonomy" id="889272"/>
    <lineage>
        <taxon>Bacteria</taxon>
        <taxon>Pseudomonadati</taxon>
        <taxon>Myxococcota</taxon>
        <taxon>Polyangia</taxon>
        <taxon>Polyangiales</taxon>
        <taxon>Polyangiaceae</taxon>
        <taxon>Polyangium</taxon>
    </lineage>
</organism>
<dbReference type="SUPFAM" id="SSF48452">
    <property type="entry name" value="TPR-like"/>
    <property type="match status" value="2"/>
</dbReference>
<dbReference type="PROSITE" id="PS00107">
    <property type="entry name" value="PROTEIN_KINASE_ATP"/>
    <property type="match status" value="1"/>
</dbReference>
<keyword evidence="7" id="KW-0812">Transmembrane</keyword>
<dbReference type="PROSITE" id="PS00108">
    <property type="entry name" value="PROTEIN_KINASE_ST"/>
    <property type="match status" value="1"/>
</dbReference>
<comment type="caution">
    <text evidence="9">The sequence shown here is derived from an EMBL/GenBank/DDBJ whole genome shotgun (WGS) entry which is preliminary data.</text>
</comment>
<dbReference type="InterPro" id="IPR000719">
    <property type="entry name" value="Prot_kinase_dom"/>
</dbReference>
<dbReference type="EMBL" id="SSMQ01000005">
    <property type="protein sequence ID" value="TKD11850.1"/>
    <property type="molecule type" value="Genomic_DNA"/>
</dbReference>
<dbReference type="Pfam" id="PF00069">
    <property type="entry name" value="Pkinase"/>
    <property type="match status" value="1"/>
</dbReference>
<accession>A0A4U1JHH9</accession>
<keyword evidence="7" id="KW-0472">Membrane</keyword>
<sequence length="1106" mass="121638">MKYGRLRRDEPGQTQDVTVEQAEPPRAPPVVEHASPSAASDVTHTLDAPAQIVRAEHAPPDACADTPEIPPALYARFEAFEFLGRGGMGAVYKARDFRLGREVAIKLLFGADFELGGSLLREARSQARIDHENVCEVYEAGTADHVRFIVMQLLHGEPLDKARSAMTLEEKVRVVRQVASALHEAHRLGLVHRDVKPANILVEHGEDGAWKPYIMDFGLAREMGDTGATVTGALMGTPSFMAPEQAAGKVRSLDRRTDVYGLGATLYDVLAGRPPIVADSLTSLLQGIVHDEPAPVRKVFRDVPRDLEAIVMKCLEKEPSARYESAKALGDDLQRFLDGDPVEARRQSVGYVLWKRARRHKGRVALASVALVVAAVLIGAWIRERQQASMQMTLSRELGESVKEMEFFLRNAYGMPLHDMDRERRIVRERLKEIASSMDALGKIGVGPGHYALGCGYLALQEYAEALAHLTRAEAAGFRSVGLDSSMGMALSEIYTKELADTKRMEGERKRQRIAVIEAEYKEPALVHLRAALGEAIEAPAYVEGLIAFHEGRHEEALVKAREAFEKAPWLYEARKLEGDVLFAMGRKYGHDAAFDHEKMSHWFGQAGEAYRAAADIGSSDPAVHVAMCELFTQEMNGARAAQKALRPSFEAAKEACGRAIVASPAIALGHLRLAQLHSHFAWHVAVGDAPDEQPEVAIAKALEHAEKAAQRGAEEPMAWYVVAAVWRTRVLHASERGLDVVPAVDHAIAAYDEALLRDPVFVWALNESCSAYYSRAQHECMHGIDARRSIEEGLRRCNKALEIDPSFSYAKLTAIDHRLLLAEQTVAMGQSPRDVVNEAEALIQAFQQQSPRSPVPHRFRAMLALMEATYLLDSGGDPTPALLRADAGTAEHARLAPTSNLTHKLRGRAATIRARLHIERGEDPSPCILEARDAFEKAMKAKPNDLKYRVWSATVETIALRWAMQRDKTTEASFDAALASVLPILDVRRADPWLYVALGEIHELRGQFRSGRGGGAESEITQGLGFIAQALSIHPRMPGALACKGRLLLLRASMAKGESDAREAAKMSLEAFSAAIRENSLVERMDRQAIEAARRLAREAPARGP</sequence>
<dbReference type="RefSeq" id="WP_136928124.1">
    <property type="nucleotide sequence ID" value="NZ_SSMQ01000005.1"/>
</dbReference>
<gene>
    <name evidence="9" type="ORF">E8A74_06875</name>
</gene>
<dbReference type="GO" id="GO:0004674">
    <property type="term" value="F:protein serine/threonine kinase activity"/>
    <property type="evidence" value="ECO:0007669"/>
    <property type="project" value="TreeGrafter"/>
</dbReference>
<dbReference type="InterPro" id="IPR008271">
    <property type="entry name" value="Ser/Thr_kinase_AS"/>
</dbReference>
<dbReference type="CDD" id="cd14014">
    <property type="entry name" value="STKc_PknB_like"/>
    <property type="match status" value="1"/>
</dbReference>
<evidence type="ECO:0000259" key="8">
    <source>
        <dbReference type="PROSITE" id="PS50011"/>
    </source>
</evidence>